<dbReference type="Proteomes" id="UP001627154">
    <property type="component" value="Unassembled WGS sequence"/>
</dbReference>
<feature type="compositionally biased region" description="Basic residues" evidence="1">
    <location>
        <begin position="89"/>
        <end position="105"/>
    </location>
</feature>
<comment type="caution">
    <text evidence="2">The sequence shown here is derived from an EMBL/GenBank/DDBJ whole genome shotgun (WGS) entry which is preliminary data.</text>
</comment>
<protein>
    <submittedName>
        <fullName evidence="2">Uncharacterized protein</fullName>
    </submittedName>
</protein>
<keyword evidence="3" id="KW-1185">Reference proteome</keyword>
<sequence>MFAATQTHRHTQCLSCTAIDGLFFCCYPRPRRSENAAAKKDEVASDAGLAFGTRFGLFTRPTSAGKRGTFETYILECEAAKTTTNTRAAARRGPRAPRHLSHRSRPIIIEHEEEDEEEDDDDEEEEEDSLECEVDRCRRVGKVAKKAFRGFVKVSDLVYKWVPVIKDLLRRPKPHRHTESFVIPAELCDCSDECEYY</sequence>
<gene>
    <name evidence="2" type="ORF">TKK_001402</name>
</gene>
<dbReference type="AlphaFoldDB" id="A0ABD2XL22"/>
<evidence type="ECO:0000313" key="3">
    <source>
        <dbReference type="Proteomes" id="UP001627154"/>
    </source>
</evidence>
<organism evidence="2 3">
    <name type="scientific">Trichogramma kaykai</name>
    <dbReference type="NCBI Taxonomy" id="54128"/>
    <lineage>
        <taxon>Eukaryota</taxon>
        <taxon>Metazoa</taxon>
        <taxon>Ecdysozoa</taxon>
        <taxon>Arthropoda</taxon>
        <taxon>Hexapoda</taxon>
        <taxon>Insecta</taxon>
        <taxon>Pterygota</taxon>
        <taxon>Neoptera</taxon>
        <taxon>Endopterygota</taxon>
        <taxon>Hymenoptera</taxon>
        <taxon>Apocrita</taxon>
        <taxon>Proctotrupomorpha</taxon>
        <taxon>Chalcidoidea</taxon>
        <taxon>Trichogrammatidae</taxon>
        <taxon>Trichogramma</taxon>
    </lineage>
</organism>
<evidence type="ECO:0000256" key="1">
    <source>
        <dbReference type="SAM" id="MobiDB-lite"/>
    </source>
</evidence>
<feature type="region of interest" description="Disordered" evidence="1">
    <location>
        <begin position="85"/>
        <end position="130"/>
    </location>
</feature>
<proteinExistence type="predicted"/>
<dbReference type="EMBL" id="JBJJXI010000019">
    <property type="protein sequence ID" value="KAL3405997.1"/>
    <property type="molecule type" value="Genomic_DNA"/>
</dbReference>
<feature type="compositionally biased region" description="Acidic residues" evidence="1">
    <location>
        <begin position="111"/>
        <end position="130"/>
    </location>
</feature>
<evidence type="ECO:0000313" key="2">
    <source>
        <dbReference type="EMBL" id="KAL3405997.1"/>
    </source>
</evidence>
<name>A0ABD2XL22_9HYME</name>
<reference evidence="2 3" key="1">
    <citation type="journal article" date="2024" name="bioRxiv">
        <title>A reference genome for Trichogramma kaykai: A tiny desert-dwelling parasitoid wasp with competing sex-ratio distorters.</title>
        <authorList>
            <person name="Culotta J."/>
            <person name="Lindsey A.R."/>
        </authorList>
    </citation>
    <scope>NUCLEOTIDE SEQUENCE [LARGE SCALE GENOMIC DNA]</scope>
    <source>
        <strain evidence="2 3">KSX58</strain>
    </source>
</reference>
<accession>A0ABD2XL22</accession>